<feature type="region of interest" description="Disordered" evidence="1">
    <location>
        <begin position="465"/>
        <end position="527"/>
    </location>
</feature>
<evidence type="ECO:0000256" key="1">
    <source>
        <dbReference type="SAM" id="MobiDB-lite"/>
    </source>
</evidence>
<organism evidence="2 3">
    <name type="scientific">Komagataella pastoris</name>
    <name type="common">Yeast</name>
    <name type="synonym">Pichia pastoris</name>
    <dbReference type="NCBI Taxonomy" id="4922"/>
    <lineage>
        <taxon>Eukaryota</taxon>
        <taxon>Fungi</taxon>
        <taxon>Dikarya</taxon>
        <taxon>Ascomycota</taxon>
        <taxon>Saccharomycotina</taxon>
        <taxon>Pichiomycetes</taxon>
        <taxon>Pichiales</taxon>
        <taxon>Pichiaceae</taxon>
        <taxon>Komagataella</taxon>
    </lineage>
</organism>
<protein>
    <submittedName>
        <fullName evidence="2">BA75_00536T0</fullName>
    </submittedName>
</protein>
<feature type="compositionally biased region" description="Polar residues" evidence="1">
    <location>
        <begin position="481"/>
        <end position="504"/>
    </location>
</feature>
<feature type="compositionally biased region" description="Polar residues" evidence="1">
    <location>
        <begin position="414"/>
        <end position="423"/>
    </location>
</feature>
<reference evidence="2 3" key="1">
    <citation type="submission" date="2016-02" db="EMBL/GenBank/DDBJ databases">
        <title>Comparative genomic and transcriptomic foundation for Pichia pastoris.</title>
        <authorList>
            <person name="Love K.R."/>
            <person name="Shah K.A."/>
            <person name="Whittaker C.A."/>
            <person name="Wu J."/>
            <person name="Bartlett M.C."/>
            <person name="Ma D."/>
            <person name="Leeson R.L."/>
            <person name="Priest M."/>
            <person name="Young S.K."/>
            <person name="Love J.C."/>
        </authorList>
    </citation>
    <scope>NUCLEOTIDE SEQUENCE [LARGE SCALE GENOMIC DNA]</scope>
    <source>
        <strain evidence="2 3">ATCC 28485</strain>
    </source>
</reference>
<feature type="region of interest" description="Disordered" evidence="1">
    <location>
        <begin position="366"/>
        <end position="434"/>
    </location>
</feature>
<proteinExistence type="predicted"/>
<feature type="region of interest" description="Disordered" evidence="1">
    <location>
        <begin position="56"/>
        <end position="108"/>
    </location>
</feature>
<feature type="compositionally biased region" description="Low complexity" evidence="1">
    <location>
        <begin position="381"/>
        <end position="395"/>
    </location>
</feature>
<feature type="region of interest" description="Disordered" evidence="1">
    <location>
        <begin position="543"/>
        <end position="571"/>
    </location>
</feature>
<name>A0A1B2J8G2_PICPA</name>
<evidence type="ECO:0000313" key="2">
    <source>
        <dbReference type="EMBL" id="ANZ74195.1"/>
    </source>
</evidence>
<dbReference type="AlphaFoldDB" id="A0A1B2J8G2"/>
<feature type="compositionally biased region" description="Basic and acidic residues" evidence="1">
    <location>
        <begin position="551"/>
        <end position="562"/>
    </location>
</feature>
<evidence type="ECO:0000313" key="3">
    <source>
        <dbReference type="Proteomes" id="UP000094565"/>
    </source>
</evidence>
<dbReference type="EMBL" id="CP014584">
    <property type="protein sequence ID" value="ANZ74195.1"/>
    <property type="molecule type" value="Genomic_DNA"/>
</dbReference>
<feature type="compositionally biased region" description="Polar residues" evidence="1">
    <location>
        <begin position="517"/>
        <end position="527"/>
    </location>
</feature>
<keyword evidence="3" id="KW-1185">Reference proteome</keyword>
<sequence>MYNQYGNIEYLEPMHGNSNGVLGHQSSFQHATGLYQDLPLDQNLVRMSPYGTVPQDPLLSVSHDPVTTIEGPPIGTFQNNTGKSSAQQSPSGNQSGLGPDQPQQSLSQLEPKARHNTAFNKSPKNFKALQIQNPVGTRELTEHPHMEQSSQVQPMQQVSYMQSMQPLQGYQHVQPTQLADQSQHVQIHSQVQNMQPSYAYPVFQSPQTNLIGATEFSSNAMHSPNSAVPYTSSISQQHSYTDTLNLMDMNDNATPLVPFPEDLEDIFADGPLVDVPTSNEEGANRSLLDQSFIFDFDTSNLHDEPLNDNGLGITTSKERHSSLQPLAYNKKRVGGPIPLKTNVSNRSMKIKQRILSDSSVLEQHGIQKFDKPPMPYSIDVSSAESSPQEKSSTSPILELGGGIRKNSIKPLRKSASQGTLTQGKRSKMKPIGERLSFSEYSSTLELSGTNPNLSNQASRRQFSFVIEQPNRTKEKRKINHSRNSSAGNKSLPNWSDAGSANTSPKFDASTIKHRTTSTESSPVTPLSATVSKFQSLKTHDEVELESLPEDLPYHSDRKKSVSDQESVGMSHQPVISSFKRMDSHPKTYNTIQEGMNQFQVVINKR</sequence>
<dbReference type="Proteomes" id="UP000094565">
    <property type="component" value="Chromosome 1"/>
</dbReference>
<gene>
    <name evidence="2" type="ORF">ATY40_BA7500536</name>
</gene>
<dbReference type="OrthoDB" id="10297608at2759"/>
<accession>A0A1B2J8G2</accession>
<feature type="compositionally biased region" description="Polar residues" evidence="1">
    <location>
        <begin position="76"/>
        <end position="108"/>
    </location>
</feature>